<organism evidence="6 7">
    <name type="scientific">Nezara viridula</name>
    <name type="common">Southern green stink bug</name>
    <name type="synonym">Cimex viridulus</name>
    <dbReference type="NCBI Taxonomy" id="85310"/>
    <lineage>
        <taxon>Eukaryota</taxon>
        <taxon>Metazoa</taxon>
        <taxon>Ecdysozoa</taxon>
        <taxon>Arthropoda</taxon>
        <taxon>Hexapoda</taxon>
        <taxon>Insecta</taxon>
        <taxon>Pterygota</taxon>
        <taxon>Neoptera</taxon>
        <taxon>Paraneoptera</taxon>
        <taxon>Hemiptera</taxon>
        <taxon>Heteroptera</taxon>
        <taxon>Panheteroptera</taxon>
        <taxon>Pentatomomorpha</taxon>
        <taxon>Pentatomoidea</taxon>
        <taxon>Pentatomidae</taxon>
        <taxon>Pentatominae</taxon>
        <taxon>Nezara</taxon>
    </lineage>
</organism>
<dbReference type="InterPro" id="IPR016024">
    <property type="entry name" value="ARM-type_fold"/>
</dbReference>
<evidence type="ECO:0000259" key="2">
    <source>
        <dbReference type="Pfam" id="PF10304"/>
    </source>
</evidence>
<sequence>MELQAHLKVIEELIKPLSEQVSSLEEALLVKTAKEDVNSFEGLKYINLLHKKFNLPISSPWVNFIQIILYRLHEIKILYGKDNELLLSLQQMKLLKTSVEMISCIGILPYIINGIGIPLEKKISNRFILHSKSQELEEVLYLLNCSVLGLMSLYESELYRTLITSKHLGDLLAANFQLIIEKQAVDSKLCSTFLKMLIEDTYQPLVIQELMIMLGNKDIPRKLYRWISDILSDRLTSEGGLLAMLRAILDLTGNSTDNPRYWEHVSVLAKILIAPKHSSLYPQLLELLKGENSEYRQVAVMSIKLLSERNPEACNECFVTPLLQPIIRPATEHEMGLSLEAIHCCCGISASWSVSPNVFKRGFINFFKLYSKTRLSVSYLKPKISDIAYCILADEKTNLEKIFDDAVFKNLSVIYQLGSEGGVYTDSGSDDSDPNDVADSILYLVLSFGNTLVKFKFFLMLLESIIDNQELIKQLIYAKLLAEICNDSDVQKSLGENPSCIIPFTKGLIEGHQQFGDDIVCLGLMILGIIVYSPSKEKPVDWNVFKCLVEPLKNLKSANSETNVLANELYELILSHGVVKKNKENIEKVHTNLSKALEESVDALLPVRAHGLKELGKLIKAKDQEALKQKDTIFFIFKENLKDDDSYLYLSAVEGLTSLASSFPDEVLIALIEEYMSSKHCTENRLKVGEVLVKLGRILNEMAAVYKKELISCFLIGCRDEDELMRASSLSNLGELCKILSFRITSYLIEILECIRAIYETDKFPEPRRAAVMVLTLLFKGLGEGVLNTLEPLLLDIYKSLKHIYKYDKDDITRLHAQMALEELHASTVTFLFPVKPLEKQIFVLGAPRNSLLLHFSINQLEQLRQLWSNLLPENFKRCQAQVIKLTNHWLEL</sequence>
<dbReference type="PANTHER" id="PTHR20959">
    <property type="entry name" value="TRANSPORT AND GOLGI ORGANIZATION PROTEIN 6 FAMILY MEMBER"/>
    <property type="match status" value="1"/>
</dbReference>
<proteinExistence type="inferred from homology"/>
<dbReference type="InterPro" id="IPR039600">
    <property type="entry name" value="TANGO6/Rtp1"/>
</dbReference>
<evidence type="ECO:0000259" key="5">
    <source>
        <dbReference type="Pfam" id="PF25267"/>
    </source>
</evidence>
<evidence type="ECO:0000256" key="1">
    <source>
        <dbReference type="ARBA" id="ARBA00005724"/>
    </source>
</evidence>
<feature type="domain" description="RNA polymerase II assembly factor Rtp1 C-terminal" evidence="2">
    <location>
        <begin position="794"/>
        <end position="824"/>
    </location>
</feature>
<comment type="similarity">
    <text evidence="1">Belongs to the Tango6 family.</text>
</comment>
<dbReference type="InterPro" id="IPR019451">
    <property type="entry name" value="Rtp1_C1"/>
</dbReference>
<evidence type="ECO:0000259" key="3">
    <source>
        <dbReference type="Pfam" id="PF10363"/>
    </source>
</evidence>
<evidence type="ECO:0000313" key="6">
    <source>
        <dbReference type="EMBL" id="CAH1391560.1"/>
    </source>
</evidence>
<dbReference type="Pfam" id="PF25267">
    <property type="entry name" value="TANGO6_N"/>
    <property type="match status" value="1"/>
</dbReference>
<reference evidence="6" key="1">
    <citation type="submission" date="2022-01" db="EMBL/GenBank/DDBJ databases">
        <authorList>
            <person name="King R."/>
        </authorList>
    </citation>
    <scope>NUCLEOTIDE SEQUENCE</scope>
</reference>
<dbReference type="OrthoDB" id="39591at2759"/>
<dbReference type="AlphaFoldDB" id="A0A9P0H2V7"/>
<dbReference type="InterPro" id="IPR057407">
    <property type="entry name" value="HEAT_TANGO6"/>
</dbReference>
<name>A0A9P0H2V7_NEZVI</name>
<dbReference type="Pfam" id="PF10363">
    <property type="entry name" value="RTP1_C1"/>
    <property type="match status" value="1"/>
</dbReference>
<dbReference type="PANTHER" id="PTHR20959:SF1">
    <property type="entry name" value="TRANSPORT AND GOLGI ORGANIZATION PROTEIN 6 HOMOLOG"/>
    <property type="match status" value="1"/>
</dbReference>
<evidence type="ECO:0000313" key="7">
    <source>
        <dbReference type="Proteomes" id="UP001152798"/>
    </source>
</evidence>
<gene>
    <name evidence="6" type="ORF">NEZAVI_LOCUS2559</name>
</gene>
<dbReference type="Pfam" id="PF23565">
    <property type="entry name" value="ARM_TANGO6"/>
    <property type="match status" value="1"/>
</dbReference>
<dbReference type="Proteomes" id="UP001152798">
    <property type="component" value="Chromosome 1"/>
</dbReference>
<accession>A0A9P0H2V7</accession>
<dbReference type="EMBL" id="OV725077">
    <property type="protein sequence ID" value="CAH1391560.1"/>
    <property type="molecule type" value="Genomic_DNA"/>
</dbReference>
<evidence type="ECO:0000259" key="4">
    <source>
        <dbReference type="Pfam" id="PF23565"/>
    </source>
</evidence>
<dbReference type="GO" id="GO:0009306">
    <property type="term" value="P:protein secretion"/>
    <property type="evidence" value="ECO:0007669"/>
    <property type="project" value="TreeGrafter"/>
</dbReference>
<feature type="domain" description="TANGO6 N-terminal" evidence="5">
    <location>
        <begin position="87"/>
        <end position="216"/>
    </location>
</feature>
<feature type="domain" description="TANGO6 HEAT repeat" evidence="4">
    <location>
        <begin position="236"/>
        <end position="397"/>
    </location>
</feature>
<feature type="domain" description="RNA polymerase II assembly factor Rtp1 C-terminal" evidence="3">
    <location>
        <begin position="594"/>
        <end position="702"/>
    </location>
</feature>
<dbReference type="InterPro" id="IPR057347">
    <property type="entry name" value="TANGO6_N"/>
</dbReference>
<keyword evidence="7" id="KW-1185">Reference proteome</keyword>
<dbReference type="InterPro" id="IPR011989">
    <property type="entry name" value="ARM-like"/>
</dbReference>
<protein>
    <submittedName>
        <fullName evidence="6">Uncharacterized protein</fullName>
    </submittedName>
</protein>
<dbReference type="InterPro" id="IPR019414">
    <property type="entry name" value="Rtp1_C2"/>
</dbReference>
<dbReference type="Pfam" id="PF10304">
    <property type="entry name" value="RTP1_C2"/>
    <property type="match status" value="1"/>
</dbReference>
<dbReference type="SUPFAM" id="SSF48371">
    <property type="entry name" value="ARM repeat"/>
    <property type="match status" value="1"/>
</dbReference>
<dbReference type="Gene3D" id="1.25.10.10">
    <property type="entry name" value="Leucine-rich Repeat Variant"/>
    <property type="match status" value="1"/>
</dbReference>